<organism evidence="1 2">
    <name type="scientific">Acinetobacter oleivorans (strain JCM 16667 / KCTC 23045 / DR1)</name>
    <dbReference type="NCBI Taxonomy" id="436717"/>
    <lineage>
        <taxon>Bacteria</taxon>
        <taxon>Pseudomonadati</taxon>
        <taxon>Pseudomonadota</taxon>
        <taxon>Gammaproteobacteria</taxon>
        <taxon>Moraxellales</taxon>
        <taxon>Moraxellaceae</taxon>
        <taxon>Acinetobacter</taxon>
    </lineage>
</organism>
<protein>
    <recommendedName>
        <fullName evidence="3">ERV/ALR sulfhydryl oxidase domain-containing protein</fullName>
    </recommendedName>
</protein>
<dbReference type="AlphaFoldDB" id="A0AAN0P9X7"/>
<evidence type="ECO:0000313" key="1">
    <source>
        <dbReference type="EMBL" id="ADI91495.1"/>
    </source>
</evidence>
<evidence type="ECO:0000313" key="2">
    <source>
        <dbReference type="Proteomes" id="UP000000392"/>
    </source>
</evidence>
<dbReference type="EMBL" id="CP002080">
    <property type="protein sequence ID" value="ADI91495.1"/>
    <property type="molecule type" value="Genomic_DNA"/>
</dbReference>
<dbReference type="RefSeq" id="WP_013198422.1">
    <property type="nucleotide sequence ID" value="NC_014259.1"/>
</dbReference>
<gene>
    <name evidence="1" type="ordered locus">AOLE_13040</name>
</gene>
<accession>A0AAN0P9X7</accession>
<dbReference type="Proteomes" id="UP000000392">
    <property type="component" value="Chromosome"/>
</dbReference>
<dbReference type="KEGG" id="acd:AOLE_13040"/>
<reference evidence="1 2" key="1">
    <citation type="journal article" date="2010" name="J. Bacteriol.">
        <title>Complete genome sequence of the diesel-degrading Acinetobacter sp. strain DR1.</title>
        <authorList>
            <person name="Jung J."/>
            <person name="Baek J.H."/>
            <person name="Park W."/>
        </authorList>
    </citation>
    <scope>NUCLEOTIDE SEQUENCE [LARGE SCALE GENOMIC DNA]</scope>
    <source>
        <strain evidence="2">JCM 16667 / KCTC 23045 / DR1</strain>
    </source>
</reference>
<evidence type="ECO:0008006" key="3">
    <source>
        <dbReference type="Google" id="ProtNLM"/>
    </source>
</evidence>
<dbReference type="GeneID" id="9383030"/>
<sequence>MALINCKECKKKFSNLAYACPKCGAPTSYSTETNEVSIQTNTPSSFDLLEKETHNQIMTYYWSLHDQITQLGGDVPEKPNYPEEEIVRAIITRIMHSQRMFLTINHFDGKPQIQFIPNDCWILTSENIVKIIADREGPKKELLPDIIQAAVTRLAKAP</sequence>
<proteinExistence type="predicted"/>
<name>A0AAN0P9X7_ACISD</name>